<dbReference type="AlphaFoldDB" id="A0A5M8RMT7"/>
<dbReference type="Pfam" id="PF10702">
    <property type="entry name" value="DUF2507"/>
    <property type="match status" value="1"/>
</dbReference>
<sequence length="147" mass="17069">MNKYETNLAQLKELEVSAYGYELIREVLLPDMLGQDYADMMYWAGKNLARKFPLDAWEDIPPFFHDAGWGTLTIVHSKKQELEFELEGPLVSNRLKYQKEPCFQLEAGFVAEQIQLMNEHIAESYEQVKKRAGKVVLTVKWDLKDPA</sequence>
<dbReference type="EMBL" id="QSND01000004">
    <property type="protein sequence ID" value="KAA6448690.1"/>
    <property type="molecule type" value="Genomic_DNA"/>
</dbReference>
<reference evidence="1 2" key="1">
    <citation type="submission" date="2018-08" db="EMBL/GenBank/DDBJ databases">
        <title>Bacillus phenotypic plasticity.</title>
        <authorList>
            <person name="Hurtado E."/>
        </authorList>
    </citation>
    <scope>NUCLEOTIDE SEQUENCE [LARGE SCALE GENOMIC DNA]</scope>
    <source>
        <strain evidence="1 2">427</strain>
    </source>
</reference>
<dbReference type="STRING" id="1925020.BTA30_19300"/>
<organism evidence="1 2">
    <name type="scientific">Bacillus swezeyi</name>
    <dbReference type="NCBI Taxonomy" id="1925020"/>
    <lineage>
        <taxon>Bacteria</taxon>
        <taxon>Bacillati</taxon>
        <taxon>Bacillota</taxon>
        <taxon>Bacilli</taxon>
        <taxon>Bacillales</taxon>
        <taxon>Bacillaceae</taxon>
        <taxon>Bacillus</taxon>
    </lineage>
</organism>
<dbReference type="Proteomes" id="UP000324326">
    <property type="component" value="Unassembled WGS sequence"/>
</dbReference>
<accession>A0A5M8RMT7</accession>
<dbReference type="Gene3D" id="3.30.1380.20">
    <property type="entry name" value="Trafficking protein particle complex subunit 3"/>
    <property type="match status" value="1"/>
</dbReference>
<comment type="caution">
    <text evidence="1">The sequence shown here is derived from an EMBL/GenBank/DDBJ whole genome shotgun (WGS) entry which is preliminary data.</text>
</comment>
<gene>
    <name evidence="1" type="ORF">DX927_19245</name>
</gene>
<evidence type="ECO:0000313" key="1">
    <source>
        <dbReference type="EMBL" id="KAA6448690.1"/>
    </source>
</evidence>
<proteinExistence type="predicted"/>
<evidence type="ECO:0000313" key="2">
    <source>
        <dbReference type="Proteomes" id="UP000324326"/>
    </source>
</evidence>
<dbReference type="RefSeq" id="WP_148958151.1">
    <property type="nucleotide sequence ID" value="NZ_JAYLVX010000005.1"/>
</dbReference>
<name>A0A5M8RMT7_9BACI</name>
<protein>
    <submittedName>
        <fullName evidence="1">DUF2507 domain-containing protein</fullName>
    </submittedName>
</protein>
<dbReference type="InterPro" id="IPR024096">
    <property type="entry name" value="NO_sig/Golgi_transp_ligand-bd"/>
</dbReference>
<dbReference type="SUPFAM" id="SSF111126">
    <property type="entry name" value="Ligand-binding domain in the NO signalling and Golgi transport"/>
    <property type="match status" value="1"/>
</dbReference>
<dbReference type="InterPro" id="IPR019642">
    <property type="entry name" value="DUF2507"/>
</dbReference>